<proteinExistence type="predicted"/>
<comment type="caution">
    <text evidence="1">The sequence shown here is derived from an EMBL/GenBank/DDBJ whole genome shotgun (WGS) entry which is preliminary data.</text>
</comment>
<dbReference type="EMBL" id="JANJYI010000008">
    <property type="protein sequence ID" value="KAK2639895.1"/>
    <property type="molecule type" value="Genomic_DNA"/>
</dbReference>
<keyword evidence="2" id="KW-1185">Reference proteome</keyword>
<dbReference type="InterPro" id="IPR006912">
    <property type="entry name" value="Harbinger_derived_prot"/>
</dbReference>
<organism evidence="1 2">
    <name type="scientific">Dipteronia dyeriana</name>
    <dbReference type="NCBI Taxonomy" id="168575"/>
    <lineage>
        <taxon>Eukaryota</taxon>
        <taxon>Viridiplantae</taxon>
        <taxon>Streptophyta</taxon>
        <taxon>Embryophyta</taxon>
        <taxon>Tracheophyta</taxon>
        <taxon>Spermatophyta</taxon>
        <taxon>Magnoliopsida</taxon>
        <taxon>eudicotyledons</taxon>
        <taxon>Gunneridae</taxon>
        <taxon>Pentapetalae</taxon>
        <taxon>rosids</taxon>
        <taxon>malvids</taxon>
        <taxon>Sapindales</taxon>
        <taxon>Sapindaceae</taxon>
        <taxon>Hippocastanoideae</taxon>
        <taxon>Acereae</taxon>
        <taxon>Dipteronia</taxon>
    </lineage>
</organism>
<accession>A0AAD9TQI6</accession>
<gene>
    <name evidence="1" type="ORF">Ddye_027690</name>
</gene>
<reference evidence="1" key="1">
    <citation type="journal article" date="2023" name="Plant J.">
        <title>Genome sequences and population genomics provide insights into the demographic history, inbreeding, and mutation load of two 'living fossil' tree species of Dipteronia.</title>
        <authorList>
            <person name="Feng Y."/>
            <person name="Comes H.P."/>
            <person name="Chen J."/>
            <person name="Zhu S."/>
            <person name="Lu R."/>
            <person name="Zhang X."/>
            <person name="Li P."/>
            <person name="Qiu J."/>
            <person name="Olsen K.M."/>
            <person name="Qiu Y."/>
        </authorList>
    </citation>
    <scope>NUCLEOTIDE SEQUENCE</scope>
    <source>
        <strain evidence="1">KIB01</strain>
    </source>
</reference>
<dbReference type="PANTHER" id="PTHR47150">
    <property type="entry name" value="OS12G0169200 PROTEIN"/>
    <property type="match status" value="1"/>
</dbReference>
<dbReference type="AlphaFoldDB" id="A0AAD9TQI6"/>
<protein>
    <submittedName>
        <fullName evidence="1">Uncharacterized protein</fullName>
    </submittedName>
</protein>
<dbReference type="Proteomes" id="UP001280121">
    <property type="component" value="Unassembled WGS sequence"/>
</dbReference>
<evidence type="ECO:0000313" key="2">
    <source>
        <dbReference type="Proteomes" id="UP001280121"/>
    </source>
</evidence>
<dbReference type="Pfam" id="PF04827">
    <property type="entry name" value="Plant_tran"/>
    <property type="match status" value="1"/>
</dbReference>
<evidence type="ECO:0000313" key="1">
    <source>
        <dbReference type="EMBL" id="KAK2639895.1"/>
    </source>
</evidence>
<sequence>MSAYGCPADATDEYIKLGESTTIESLKRFYRAVMDEFAGKYLRSPNDTDVARLLCIGKDPGFLGMLGSLDCMHWKWKKFPTAWAGQYAGCSGSPTIIIDVVVDCDLWI</sequence>
<dbReference type="PANTHER" id="PTHR47150:SF7">
    <property type="entry name" value="NUCLEASE"/>
    <property type="match status" value="1"/>
</dbReference>
<name>A0AAD9TQI6_9ROSI</name>